<proteinExistence type="predicted"/>
<protein>
    <submittedName>
        <fullName evidence="2">Protein CLEC16A isogeny</fullName>
    </submittedName>
</protein>
<feature type="transmembrane region" description="Helical" evidence="1">
    <location>
        <begin position="6"/>
        <end position="31"/>
    </location>
</feature>
<sequence>MQPAQFLLLLMKLKTISTILVMLFLLGFLMLQG</sequence>
<accession>A0A2P2KZM6</accession>
<dbReference type="AlphaFoldDB" id="A0A2P2KZM6"/>
<keyword evidence="1" id="KW-0472">Membrane</keyword>
<dbReference type="EMBL" id="GGEC01030696">
    <property type="protein sequence ID" value="MBX11180.1"/>
    <property type="molecule type" value="Transcribed_RNA"/>
</dbReference>
<evidence type="ECO:0000256" key="1">
    <source>
        <dbReference type="SAM" id="Phobius"/>
    </source>
</evidence>
<evidence type="ECO:0000313" key="2">
    <source>
        <dbReference type="EMBL" id="MBX11180.1"/>
    </source>
</evidence>
<reference evidence="2" key="1">
    <citation type="submission" date="2018-02" db="EMBL/GenBank/DDBJ databases">
        <title>Rhizophora mucronata_Transcriptome.</title>
        <authorList>
            <person name="Meera S.P."/>
            <person name="Sreeshan A."/>
            <person name="Augustine A."/>
        </authorList>
    </citation>
    <scope>NUCLEOTIDE SEQUENCE</scope>
    <source>
        <tissue evidence="2">Leaf</tissue>
    </source>
</reference>
<keyword evidence="1" id="KW-0812">Transmembrane</keyword>
<name>A0A2P2KZM6_RHIMU</name>
<organism evidence="2">
    <name type="scientific">Rhizophora mucronata</name>
    <name type="common">Asiatic mangrove</name>
    <dbReference type="NCBI Taxonomy" id="61149"/>
    <lineage>
        <taxon>Eukaryota</taxon>
        <taxon>Viridiplantae</taxon>
        <taxon>Streptophyta</taxon>
        <taxon>Embryophyta</taxon>
        <taxon>Tracheophyta</taxon>
        <taxon>Spermatophyta</taxon>
        <taxon>Magnoliopsida</taxon>
        <taxon>eudicotyledons</taxon>
        <taxon>Gunneridae</taxon>
        <taxon>Pentapetalae</taxon>
        <taxon>rosids</taxon>
        <taxon>fabids</taxon>
        <taxon>Malpighiales</taxon>
        <taxon>Rhizophoraceae</taxon>
        <taxon>Rhizophora</taxon>
    </lineage>
</organism>
<keyword evidence="1" id="KW-1133">Transmembrane helix</keyword>